<accession>A0A654M0Y3</accession>
<dbReference type="Pfam" id="PF03729">
    <property type="entry name" value="DUF308"/>
    <property type="match status" value="1"/>
</dbReference>
<dbReference type="KEGG" id="taa:NMY3_02052"/>
<reference evidence="3" key="1">
    <citation type="submission" date="2015-10" db="EMBL/GenBank/DDBJ databases">
        <title>Niche specialization of a soil ammonia-oxidizing archaeon, Candidatus Nitrosocosmicus oleophilus.</title>
        <authorList>
            <person name="Jung M.-Y."/>
            <person name="Rhee S.-K."/>
        </authorList>
    </citation>
    <scope>NUCLEOTIDE SEQUENCE [LARGE SCALE GENOMIC DNA]</scope>
    <source>
        <strain evidence="3">MY3</strain>
    </source>
</reference>
<feature type="transmembrane region" description="Helical" evidence="1">
    <location>
        <begin position="59"/>
        <end position="78"/>
    </location>
</feature>
<evidence type="ECO:0008006" key="4">
    <source>
        <dbReference type="Google" id="ProtNLM"/>
    </source>
</evidence>
<proteinExistence type="predicted"/>
<feature type="transmembrane region" description="Helical" evidence="1">
    <location>
        <begin position="140"/>
        <end position="161"/>
    </location>
</feature>
<name>A0A654M0Y3_9ARCH</name>
<organism evidence="2 3">
    <name type="scientific">Candidatus Nitrosocosmicus oleophilus</name>
    <dbReference type="NCBI Taxonomy" id="1353260"/>
    <lineage>
        <taxon>Archaea</taxon>
        <taxon>Nitrososphaerota</taxon>
        <taxon>Nitrososphaeria</taxon>
        <taxon>Nitrososphaerales</taxon>
        <taxon>Nitrososphaeraceae</taxon>
        <taxon>Candidatus Nitrosocosmicus</taxon>
    </lineage>
</organism>
<keyword evidence="1" id="KW-1133">Transmembrane helix</keyword>
<evidence type="ECO:0000256" key="1">
    <source>
        <dbReference type="SAM" id="Phobius"/>
    </source>
</evidence>
<feature type="transmembrane region" description="Helical" evidence="1">
    <location>
        <begin position="6"/>
        <end position="39"/>
    </location>
</feature>
<dbReference type="AlphaFoldDB" id="A0A654M0Y3"/>
<evidence type="ECO:0000313" key="3">
    <source>
        <dbReference type="Proteomes" id="UP000058925"/>
    </source>
</evidence>
<feature type="transmembrane region" description="Helical" evidence="1">
    <location>
        <begin position="84"/>
        <end position="103"/>
    </location>
</feature>
<sequence>MLQIVLGGICILLSLVILAYIGPAILTIILILSVVLLIIGIERIAVGIAMPTSSKGSRYANIGIGLLVIAFSVVLMQFPVFTSAVLVVLAAIALLINGIARIIQGITFKSLGSSRAFSIGVGVLCVTVSILVIAQPVSFGLVLFAIMISIAFLISGIEMMVSGISGKERFTRTISSS</sequence>
<keyword evidence="1" id="KW-0472">Membrane</keyword>
<keyword evidence="1" id="KW-0812">Transmembrane</keyword>
<dbReference type="InterPro" id="IPR005325">
    <property type="entry name" value="DUF308_memb"/>
</dbReference>
<dbReference type="EMBL" id="CP012850">
    <property type="protein sequence ID" value="ALI36253.1"/>
    <property type="molecule type" value="Genomic_DNA"/>
</dbReference>
<gene>
    <name evidence="2" type="ORF">NMY3_02052</name>
</gene>
<feature type="transmembrane region" description="Helical" evidence="1">
    <location>
        <begin position="115"/>
        <end position="134"/>
    </location>
</feature>
<dbReference type="Proteomes" id="UP000058925">
    <property type="component" value="Chromosome"/>
</dbReference>
<evidence type="ECO:0000313" key="2">
    <source>
        <dbReference type="EMBL" id="ALI36253.1"/>
    </source>
</evidence>
<protein>
    <recommendedName>
        <fullName evidence="4">Acid-resistance membrane protein</fullName>
    </recommendedName>
</protein>
<keyword evidence="3" id="KW-1185">Reference proteome</keyword>